<dbReference type="GO" id="GO:0008270">
    <property type="term" value="F:zinc ion binding"/>
    <property type="evidence" value="ECO:0007669"/>
    <property type="project" value="InterPro"/>
</dbReference>
<keyword evidence="6" id="KW-0067">ATP-binding</keyword>
<organism evidence="12">
    <name type="scientific">marine sediment metagenome</name>
    <dbReference type="NCBI Taxonomy" id="412755"/>
    <lineage>
        <taxon>unclassified sequences</taxon>
        <taxon>metagenomes</taxon>
        <taxon>ecological metagenomes</taxon>
    </lineage>
</organism>
<evidence type="ECO:0000256" key="9">
    <source>
        <dbReference type="ARBA" id="ARBA00030865"/>
    </source>
</evidence>
<dbReference type="NCBIfam" id="TIGR00464">
    <property type="entry name" value="gltX_bact"/>
    <property type="match status" value="1"/>
</dbReference>
<comment type="caution">
    <text evidence="12">The sequence shown here is derived from an EMBL/GenBank/DDBJ whole genome shotgun (WGS) entry which is preliminary data.</text>
</comment>
<dbReference type="Pfam" id="PF00749">
    <property type="entry name" value="tRNA-synt_1c"/>
    <property type="match status" value="1"/>
</dbReference>
<accession>X1AX64</accession>
<dbReference type="PANTHER" id="PTHR43311">
    <property type="entry name" value="GLUTAMATE--TRNA LIGASE"/>
    <property type="match status" value="1"/>
</dbReference>
<dbReference type="SUPFAM" id="SSF48163">
    <property type="entry name" value="An anticodon-binding domain of class I aminoacyl-tRNA synthetases"/>
    <property type="match status" value="1"/>
</dbReference>
<dbReference type="GO" id="GO:0000049">
    <property type="term" value="F:tRNA binding"/>
    <property type="evidence" value="ECO:0007669"/>
    <property type="project" value="InterPro"/>
</dbReference>
<evidence type="ECO:0000256" key="2">
    <source>
        <dbReference type="ARBA" id="ARBA00007894"/>
    </source>
</evidence>
<keyword evidence="4" id="KW-0436">Ligase</keyword>
<dbReference type="CDD" id="cd00808">
    <property type="entry name" value="GluRS_core"/>
    <property type="match status" value="1"/>
</dbReference>
<dbReference type="PANTHER" id="PTHR43311:SF2">
    <property type="entry name" value="GLUTAMATE--TRNA LIGASE, MITOCHONDRIAL-RELATED"/>
    <property type="match status" value="1"/>
</dbReference>
<dbReference type="GO" id="GO:0005829">
    <property type="term" value="C:cytosol"/>
    <property type="evidence" value="ECO:0007669"/>
    <property type="project" value="TreeGrafter"/>
</dbReference>
<evidence type="ECO:0000259" key="10">
    <source>
        <dbReference type="Pfam" id="PF00749"/>
    </source>
</evidence>
<dbReference type="HAMAP" id="MF_00022">
    <property type="entry name" value="Glu_tRNA_synth_type1"/>
    <property type="match status" value="1"/>
</dbReference>
<comment type="similarity">
    <text evidence="2">Belongs to the class-I aminoacyl-tRNA synthetase family. Glutamate--tRNA ligase type 1 subfamily.</text>
</comment>
<dbReference type="InterPro" id="IPR049940">
    <property type="entry name" value="GluQ/Sye"/>
</dbReference>
<dbReference type="GO" id="GO:0005739">
    <property type="term" value="C:mitochondrion"/>
    <property type="evidence" value="ECO:0007669"/>
    <property type="project" value="UniProtKB-SubCell"/>
</dbReference>
<feature type="domain" description="Glutamyl/glutaminyl-tRNA synthetase class Ib catalytic" evidence="10">
    <location>
        <begin position="15"/>
        <end position="332"/>
    </location>
</feature>
<evidence type="ECO:0000256" key="4">
    <source>
        <dbReference type="ARBA" id="ARBA00022598"/>
    </source>
</evidence>
<dbReference type="Pfam" id="PF19269">
    <property type="entry name" value="Anticodon_2"/>
    <property type="match status" value="1"/>
</dbReference>
<comment type="subcellular location">
    <subcellularLocation>
        <location evidence="1">Mitochondrion</location>
    </subcellularLocation>
</comment>
<dbReference type="EC" id="6.1.1.17" evidence="3"/>
<dbReference type="InterPro" id="IPR020751">
    <property type="entry name" value="aa-tRNA-synth_I_codon-bd_sub2"/>
</dbReference>
<evidence type="ECO:0000259" key="11">
    <source>
        <dbReference type="Pfam" id="PF19269"/>
    </source>
</evidence>
<evidence type="ECO:0000256" key="1">
    <source>
        <dbReference type="ARBA" id="ARBA00004173"/>
    </source>
</evidence>
<dbReference type="InterPro" id="IPR045462">
    <property type="entry name" value="aa-tRNA-synth_I_cd-bd"/>
</dbReference>
<dbReference type="Gene3D" id="3.40.50.620">
    <property type="entry name" value="HUPs"/>
    <property type="match status" value="1"/>
</dbReference>
<dbReference type="GO" id="GO:0004818">
    <property type="term" value="F:glutamate-tRNA ligase activity"/>
    <property type="evidence" value="ECO:0007669"/>
    <property type="project" value="UniProtKB-EC"/>
</dbReference>
<dbReference type="InterPro" id="IPR000924">
    <property type="entry name" value="Glu/Gln-tRNA-synth"/>
</dbReference>
<protein>
    <recommendedName>
        <fullName evidence="3">glutamate--tRNA ligase</fullName>
        <ecNumber evidence="3">6.1.1.17</ecNumber>
    </recommendedName>
    <alternativeName>
        <fullName evidence="9">Glutamyl-tRNA synthetase</fullName>
    </alternativeName>
</protein>
<dbReference type="EMBL" id="BART01000607">
    <property type="protein sequence ID" value="GAG73792.1"/>
    <property type="molecule type" value="Genomic_DNA"/>
</dbReference>
<evidence type="ECO:0000256" key="6">
    <source>
        <dbReference type="ARBA" id="ARBA00022840"/>
    </source>
</evidence>
<gene>
    <name evidence="12" type="ORF">S01H4_02687</name>
</gene>
<dbReference type="SUPFAM" id="SSF52374">
    <property type="entry name" value="Nucleotidylyl transferase"/>
    <property type="match status" value="1"/>
</dbReference>
<dbReference type="GO" id="GO:0005524">
    <property type="term" value="F:ATP binding"/>
    <property type="evidence" value="ECO:0007669"/>
    <property type="project" value="UniProtKB-KW"/>
</dbReference>
<name>X1AX64_9ZZZZ</name>
<keyword evidence="5" id="KW-0547">Nucleotide-binding</keyword>
<dbReference type="InterPro" id="IPR004527">
    <property type="entry name" value="Glu-tRNA-ligase_bac/mito"/>
</dbReference>
<dbReference type="AlphaFoldDB" id="X1AX64"/>
<feature type="domain" description="Aminoacyl-tRNA synthetase class I anticodon-binding" evidence="11">
    <location>
        <begin position="372"/>
        <end position="499"/>
    </location>
</feature>
<dbReference type="GO" id="GO:0006424">
    <property type="term" value="P:glutamyl-tRNA aminoacylation"/>
    <property type="evidence" value="ECO:0007669"/>
    <property type="project" value="InterPro"/>
</dbReference>
<dbReference type="InterPro" id="IPR033910">
    <property type="entry name" value="GluRS_core"/>
</dbReference>
<evidence type="ECO:0000256" key="8">
    <source>
        <dbReference type="ARBA" id="ARBA00023146"/>
    </source>
</evidence>
<evidence type="ECO:0000256" key="3">
    <source>
        <dbReference type="ARBA" id="ARBA00012835"/>
    </source>
</evidence>
<dbReference type="Gene3D" id="1.10.10.350">
    <property type="match status" value="1"/>
</dbReference>
<sequence>MNINMNIKKENNNKEIRVRFAPSPTGYLHVGSARTAFFNWLYATKTGGKFILRIEDTDIARHQEETINLILESLKWLGLNWDEGPEASGEYGPYRQSLRTSIYKRYSQELIQAKKAYHCFCSPEELKEKRKNKTIEGKPYKYDRKCLKFSSKDIKYNIDSGKPYAIRFLVPENKTINFKDTVYGNITVNTDSIEDFIIIRSNGLPTYNYSVAIDDALMKITHVIRGEDHLSNTPKQILIYNAFNFNIPNFTHLPMILGQDGQKLSKRHGSISIEKYIEEGFVREAILNYLALLGWSYDEKTTIFTTSELIKKFELISINKKPAKFDYNKLLWINGYYIRNMENSRLKQLLEKQIRNYLASENIIELENRIEPLDQKIEKIIPLIKERIKTLKEGIDLISPFFIKISYSDELATYFKNKEIDATDILNRVYKTLSEVSSKFHAKDIEKNLRLISERLNLNFRKIAEVIRIAIWNSTISPPLFETIEILGKELTLKRINEYMRIIS</sequence>
<dbReference type="InterPro" id="IPR008925">
    <property type="entry name" value="aa_tRNA-synth_I_cd-bd_sf"/>
</dbReference>
<dbReference type="InterPro" id="IPR014729">
    <property type="entry name" value="Rossmann-like_a/b/a_fold"/>
</dbReference>
<reference evidence="12" key="1">
    <citation type="journal article" date="2014" name="Front. Microbiol.">
        <title>High frequency of phylogenetically diverse reductive dehalogenase-homologous genes in deep subseafloor sedimentary metagenomes.</title>
        <authorList>
            <person name="Kawai M."/>
            <person name="Futagami T."/>
            <person name="Toyoda A."/>
            <person name="Takaki Y."/>
            <person name="Nishi S."/>
            <person name="Hori S."/>
            <person name="Arai W."/>
            <person name="Tsubouchi T."/>
            <person name="Morono Y."/>
            <person name="Uchiyama I."/>
            <person name="Ito T."/>
            <person name="Fujiyama A."/>
            <person name="Inagaki F."/>
            <person name="Takami H."/>
        </authorList>
    </citation>
    <scope>NUCLEOTIDE SEQUENCE</scope>
    <source>
        <strain evidence="12">Expedition CK06-06</strain>
    </source>
</reference>
<dbReference type="FunFam" id="3.40.50.620:FF:000045">
    <property type="entry name" value="Glutamate--tRNA ligase, mitochondrial"/>
    <property type="match status" value="1"/>
</dbReference>
<evidence type="ECO:0000313" key="12">
    <source>
        <dbReference type="EMBL" id="GAG73792.1"/>
    </source>
</evidence>
<dbReference type="PRINTS" id="PR00987">
    <property type="entry name" value="TRNASYNTHGLU"/>
</dbReference>
<keyword evidence="7" id="KW-0648">Protein biosynthesis</keyword>
<proteinExistence type="inferred from homology"/>
<evidence type="ECO:0000256" key="5">
    <source>
        <dbReference type="ARBA" id="ARBA00022741"/>
    </source>
</evidence>
<keyword evidence="8" id="KW-0030">Aminoacyl-tRNA synthetase</keyword>
<dbReference type="InterPro" id="IPR020058">
    <property type="entry name" value="Glu/Gln-tRNA-synth_Ib_cat-dom"/>
</dbReference>
<evidence type="ECO:0000256" key="7">
    <source>
        <dbReference type="ARBA" id="ARBA00022917"/>
    </source>
</evidence>